<dbReference type="InterPro" id="IPR039418">
    <property type="entry name" value="LexA-like"/>
</dbReference>
<dbReference type="Pfam" id="PF01381">
    <property type="entry name" value="HTH_3"/>
    <property type="match status" value="1"/>
</dbReference>
<keyword evidence="3" id="KW-0804">Transcription</keyword>
<evidence type="ECO:0000256" key="1">
    <source>
        <dbReference type="ARBA" id="ARBA00023015"/>
    </source>
</evidence>
<evidence type="ECO:0000256" key="2">
    <source>
        <dbReference type="ARBA" id="ARBA00023125"/>
    </source>
</evidence>
<dbReference type="Proteomes" id="UP000555836">
    <property type="component" value="Unassembled WGS sequence"/>
</dbReference>
<feature type="domain" description="HTH cro/C1-type" evidence="4">
    <location>
        <begin position="8"/>
        <end position="62"/>
    </location>
</feature>
<protein>
    <submittedName>
        <fullName evidence="7">Helix-turn-helix transcriptional regulator</fullName>
    </submittedName>
    <submittedName>
        <fullName evidence="5">Peptidase</fullName>
    </submittedName>
</protein>
<keyword evidence="1" id="KW-0805">Transcription regulation</keyword>
<dbReference type="GO" id="GO:0003677">
    <property type="term" value="F:DNA binding"/>
    <property type="evidence" value="ECO:0007669"/>
    <property type="project" value="UniProtKB-KW"/>
</dbReference>
<dbReference type="EMBL" id="JABCLD010000333">
    <property type="protein sequence ID" value="NMU24476.1"/>
    <property type="molecule type" value="Genomic_DNA"/>
</dbReference>
<dbReference type="SUPFAM" id="SSF51306">
    <property type="entry name" value="LexA/Signal peptidase"/>
    <property type="match status" value="1"/>
</dbReference>
<dbReference type="Gene3D" id="2.10.109.10">
    <property type="entry name" value="Umud Fragment, subunit A"/>
    <property type="match status" value="1"/>
</dbReference>
<evidence type="ECO:0000313" key="5">
    <source>
        <dbReference type="EMBL" id="BAX56811.1"/>
    </source>
</evidence>
<dbReference type="CDD" id="cd00093">
    <property type="entry name" value="HTH_XRE"/>
    <property type="match status" value="1"/>
</dbReference>
<dbReference type="AlphaFoldDB" id="A0A1Y1B9K6"/>
<name>A0A1Y1B9K6_VIBPH</name>
<dbReference type="InterPro" id="IPR015927">
    <property type="entry name" value="Peptidase_S24_S26A/B/C"/>
</dbReference>
<dbReference type="InterPro" id="IPR001387">
    <property type="entry name" value="Cro/C1-type_HTH"/>
</dbReference>
<dbReference type="Pfam" id="PF00717">
    <property type="entry name" value="Peptidase_S24"/>
    <property type="match status" value="1"/>
</dbReference>
<dbReference type="EMBL" id="AP014861">
    <property type="protein sequence ID" value="BAX57077.1"/>
    <property type="molecule type" value="Genomic_DNA"/>
</dbReference>
<dbReference type="SUPFAM" id="SSF47413">
    <property type="entry name" value="lambda repressor-like DNA-binding domains"/>
    <property type="match status" value="1"/>
</dbReference>
<keyword evidence="5" id="KW-0614">Plasmid</keyword>
<dbReference type="InterPro" id="IPR010982">
    <property type="entry name" value="Lambda_DNA-bd_dom_sf"/>
</dbReference>
<dbReference type="EMBL" id="AP014859">
    <property type="protein sequence ID" value="BAX56811.1"/>
    <property type="molecule type" value="Genomic_DNA"/>
</dbReference>
<reference evidence="7 8" key="2">
    <citation type="submission" date="2020-04" db="EMBL/GenBank/DDBJ databases">
        <title>Whole-genome sequencing of Vibrio spp. from China reveals different genetic environments of blaCTX-M-14 among diverse lineages.</title>
        <authorList>
            <person name="Zheng Z."/>
            <person name="Ye L."/>
            <person name="Chen S."/>
        </authorList>
    </citation>
    <scope>NUCLEOTIDE SEQUENCE [LARGE SCALE GENOMIC DNA]</scope>
    <source>
        <strain evidence="7 8">Vb0574</strain>
    </source>
</reference>
<evidence type="ECO:0000313" key="7">
    <source>
        <dbReference type="EMBL" id="NMU24476.1"/>
    </source>
</evidence>
<accession>A0A1Y1B9K6</accession>
<organism evidence="5">
    <name type="scientific">Vibrio parahaemolyticus</name>
    <dbReference type="NCBI Taxonomy" id="670"/>
    <lineage>
        <taxon>Bacteria</taxon>
        <taxon>Pseudomonadati</taxon>
        <taxon>Pseudomonadota</taxon>
        <taxon>Gammaproteobacteria</taxon>
        <taxon>Vibrionales</taxon>
        <taxon>Vibrionaceae</taxon>
        <taxon>Vibrio</taxon>
    </lineage>
</organism>
<dbReference type="SMART" id="SM00530">
    <property type="entry name" value="HTH_XRE"/>
    <property type="match status" value="1"/>
</dbReference>
<dbReference type="CDD" id="cd06529">
    <property type="entry name" value="S24_LexA-like"/>
    <property type="match status" value="1"/>
</dbReference>
<proteinExistence type="predicted"/>
<dbReference type="Gene3D" id="1.10.260.40">
    <property type="entry name" value="lambda repressor-like DNA-binding domains"/>
    <property type="match status" value="1"/>
</dbReference>
<keyword evidence="2" id="KW-0238">DNA-binding</keyword>
<dbReference type="PANTHER" id="PTHR40661:SF3">
    <property type="entry name" value="FELS-1 PROPHAGE TRANSCRIPTIONAL REGULATOR"/>
    <property type="match status" value="1"/>
</dbReference>
<evidence type="ECO:0000259" key="4">
    <source>
        <dbReference type="PROSITE" id="PS50943"/>
    </source>
</evidence>
<dbReference type="PROSITE" id="PS50943">
    <property type="entry name" value="HTH_CROC1"/>
    <property type="match status" value="1"/>
</dbReference>
<gene>
    <name evidence="7" type="ORF">HKB21_02425</name>
</gene>
<dbReference type="PANTHER" id="PTHR40661">
    <property type="match status" value="1"/>
</dbReference>
<evidence type="ECO:0000256" key="3">
    <source>
        <dbReference type="ARBA" id="ARBA00023163"/>
    </source>
</evidence>
<geneLocation type="plasmid" evidence="6">
    <name>pVPE61b</name>
</geneLocation>
<dbReference type="RefSeq" id="WP_025983428.1">
    <property type="nucleotide sequence ID" value="NZ_AP014861.1"/>
</dbReference>
<sequence>MTSIGIRIKELRNLRGFSQDELAHKLNLTKSTISQWELGKAYPKRKNIIQLSDFFDVAVEFLEHGIRSESELKESKNADYHNEIKTIPFYHHVNATAGNGVCNSNESHRFIHIKDLPCLDIQSLFCITASGDSMEPVIKHGSLLVIDSSQTHIVDGKMYVFQQDDFLRVKIFSYEKNQIRVSSYNKEYSDELYRFDELTNLKIIGKVVWFSTRID</sequence>
<evidence type="ECO:0000313" key="6">
    <source>
        <dbReference type="EMBL" id="BAX57077.1"/>
    </source>
</evidence>
<reference evidence="5" key="1">
    <citation type="journal article" date="2017" name="Infect. Genet. Evol.">
        <title>Plasmid dynamics in Vibrio parahaemolyticus strains related to shrimp Acute Hepatopancreatic Necrosis Syndrome (AHPNS).</title>
        <authorList>
            <person name="Theethakaew C."/>
            <person name="Nakamura S."/>
            <person name="Motooka D."/>
            <person name="Matsuda S."/>
            <person name="Kodama T."/>
            <person name="Chonsin K."/>
            <person name="Suthienkul O."/>
            <person name="Iida T."/>
        </authorList>
    </citation>
    <scope>NUCLEOTIDE SEQUENCE</scope>
    <source>
        <strain evidence="5">VPE61</strain>
        <plasmid evidence="5">pVP2HP</plasmid>
        <plasmid evidence="6">pVPE61b</plasmid>
    </source>
</reference>
<evidence type="ECO:0000313" key="8">
    <source>
        <dbReference type="Proteomes" id="UP000555836"/>
    </source>
</evidence>
<geneLocation type="plasmid" evidence="5">
    <name>pVP2HP</name>
</geneLocation>
<dbReference type="InterPro" id="IPR036286">
    <property type="entry name" value="LexA/Signal_pep-like_sf"/>
</dbReference>